<dbReference type="Proteomes" id="UP000241290">
    <property type="component" value="Genome"/>
</dbReference>
<dbReference type="KEGG" id="vg:64766429"/>
<name>A0A2P1JXT5_9CAUD</name>
<dbReference type="GeneID" id="64766429"/>
<keyword evidence="2" id="KW-1185">Reference proteome</keyword>
<reference evidence="2" key="1">
    <citation type="submission" date="2018-02" db="EMBL/GenBank/DDBJ databases">
        <authorList>
            <person name="Cohen D.B."/>
            <person name="Kent A.D."/>
        </authorList>
    </citation>
    <scope>NUCLEOTIDE SEQUENCE [LARGE SCALE GENOMIC DNA]</scope>
</reference>
<dbReference type="RefSeq" id="YP_010059198.1">
    <property type="nucleotide sequence ID" value="NC_054724.1"/>
</dbReference>
<sequence length="80" mass="8981">MNVDAKSLAKSMKIVLTVGAAQQEATPEQREQLKTRLLPYVQSDAYVKLGREEPIWAMLADIMGRDWKPSGEWAEHLAAL</sequence>
<proteinExistence type="predicted"/>
<evidence type="ECO:0000313" key="1">
    <source>
        <dbReference type="EMBL" id="AVO25166.1"/>
    </source>
</evidence>
<gene>
    <name evidence="1" type="primary">176</name>
    <name evidence="1" type="ORF">SEA_FINCH_176</name>
</gene>
<accession>A0A2P1JXT5</accession>
<dbReference type="EMBL" id="MG962366">
    <property type="protein sequence ID" value="AVO25166.1"/>
    <property type="molecule type" value="Genomic_DNA"/>
</dbReference>
<evidence type="ECO:0000313" key="2">
    <source>
        <dbReference type="Proteomes" id="UP000241290"/>
    </source>
</evidence>
<organism evidence="1 2">
    <name type="scientific">Rhodococcus phage Finch</name>
    <dbReference type="NCBI Taxonomy" id="2094144"/>
    <lineage>
        <taxon>Viruses</taxon>
        <taxon>Duplodnaviria</taxon>
        <taxon>Heunggongvirae</taxon>
        <taxon>Uroviricota</taxon>
        <taxon>Caudoviricetes</taxon>
        <taxon>Finchvirus</taxon>
        <taxon>Finchvirus finch</taxon>
    </lineage>
</organism>
<protein>
    <submittedName>
        <fullName evidence="1">Uncharacterized protein</fullName>
    </submittedName>
</protein>